<feature type="region of interest" description="Disordered" evidence="1">
    <location>
        <begin position="119"/>
        <end position="138"/>
    </location>
</feature>
<proteinExistence type="predicted"/>
<dbReference type="Proteomes" id="UP000054549">
    <property type="component" value="Unassembled WGS sequence"/>
</dbReference>
<protein>
    <submittedName>
        <fullName evidence="2">Uncharacterized protein</fullName>
    </submittedName>
</protein>
<evidence type="ECO:0000256" key="1">
    <source>
        <dbReference type="SAM" id="MobiDB-lite"/>
    </source>
</evidence>
<dbReference type="HOGENOM" id="CLU_1854714_0_0_1"/>
<sequence>MVDPNNSMFQSAQHFNINGGEYITGQYTKNVYMTSGASLDQTPPLPPSPSPGASSTGPDKFLQALKNHFSSETDSEVDDDDPDPWDMFGPVVGSWVTSALTKKPDPFVDAWSRCASKMTSIASKQRGSKAEPKAEPDR</sequence>
<organism evidence="2 3">
    <name type="scientific">Amanita muscaria (strain Koide BX008)</name>
    <dbReference type="NCBI Taxonomy" id="946122"/>
    <lineage>
        <taxon>Eukaryota</taxon>
        <taxon>Fungi</taxon>
        <taxon>Dikarya</taxon>
        <taxon>Basidiomycota</taxon>
        <taxon>Agaricomycotina</taxon>
        <taxon>Agaricomycetes</taxon>
        <taxon>Agaricomycetidae</taxon>
        <taxon>Agaricales</taxon>
        <taxon>Pluteineae</taxon>
        <taxon>Amanitaceae</taxon>
        <taxon>Amanita</taxon>
    </lineage>
</organism>
<keyword evidence="3" id="KW-1185">Reference proteome</keyword>
<name>A0A0C2WQQ1_AMAMK</name>
<reference evidence="2 3" key="1">
    <citation type="submission" date="2014-04" db="EMBL/GenBank/DDBJ databases">
        <title>Evolutionary Origins and Diversification of the Mycorrhizal Mutualists.</title>
        <authorList>
            <consortium name="DOE Joint Genome Institute"/>
            <consortium name="Mycorrhizal Genomics Consortium"/>
            <person name="Kohler A."/>
            <person name="Kuo A."/>
            <person name="Nagy L.G."/>
            <person name="Floudas D."/>
            <person name="Copeland A."/>
            <person name="Barry K.W."/>
            <person name="Cichocki N."/>
            <person name="Veneault-Fourrey C."/>
            <person name="LaButti K."/>
            <person name="Lindquist E.A."/>
            <person name="Lipzen A."/>
            <person name="Lundell T."/>
            <person name="Morin E."/>
            <person name="Murat C."/>
            <person name="Riley R."/>
            <person name="Ohm R."/>
            <person name="Sun H."/>
            <person name="Tunlid A."/>
            <person name="Henrissat B."/>
            <person name="Grigoriev I.V."/>
            <person name="Hibbett D.S."/>
            <person name="Martin F."/>
        </authorList>
    </citation>
    <scope>NUCLEOTIDE SEQUENCE [LARGE SCALE GENOMIC DNA]</scope>
    <source>
        <strain evidence="2 3">Koide BX008</strain>
    </source>
</reference>
<accession>A0A0C2WQQ1</accession>
<evidence type="ECO:0000313" key="3">
    <source>
        <dbReference type="Proteomes" id="UP000054549"/>
    </source>
</evidence>
<gene>
    <name evidence="2" type="ORF">M378DRAFT_312130</name>
</gene>
<dbReference type="InParanoid" id="A0A0C2WQQ1"/>
<dbReference type="AlphaFoldDB" id="A0A0C2WQQ1"/>
<feature type="compositionally biased region" description="Basic and acidic residues" evidence="1">
    <location>
        <begin position="128"/>
        <end position="138"/>
    </location>
</feature>
<feature type="region of interest" description="Disordered" evidence="1">
    <location>
        <begin position="34"/>
        <end position="86"/>
    </location>
</feature>
<feature type="compositionally biased region" description="Acidic residues" evidence="1">
    <location>
        <begin position="73"/>
        <end position="84"/>
    </location>
</feature>
<evidence type="ECO:0000313" key="2">
    <source>
        <dbReference type="EMBL" id="KIL58583.1"/>
    </source>
</evidence>
<dbReference type="EMBL" id="KN818334">
    <property type="protein sequence ID" value="KIL58583.1"/>
    <property type="molecule type" value="Genomic_DNA"/>
</dbReference>